<accession>A0A388KP61</accession>
<dbReference type="AlphaFoldDB" id="A0A388KP61"/>
<dbReference type="Gramene" id="GBG71850">
    <property type="protein sequence ID" value="GBG71850"/>
    <property type="gene ID" value="CBR_g10788"/>
</dbReference>
<dbReference type="Proteomes" id="UP000265515">
    <property type="component" value="Unassembled WGS sequence"/>
</dbReference>
<name>A0A388KP61_CHABU</name>
<evidence type="ECO:0000313" key="2">
    <source>
        <dbReference type="Proteomes" id="UP000265515"/>
    </source>
</evidence>
<organism evidence="1 2">
    <name type="scientific">Chara braunii</name>
    <name type="common">Braun's stonewort</name>
    <dbReference type="NCBI Taxonomy" id="69332"/>
    <lineage>
        <taxon>Eukaryota</taxon>
        <taxon>Viridiplantae</taxon>
        <taxon>Streptophyta</taxon>
        <taxon>Charophyceae</taxon>
        <taxon>Charales</taxon>
        <taxon>Characeae</taxon>
        <taxon>Chara</taxon>
    </lineage>
</organism>
<reference evidence="1 2" key="1">
    <citation type="journal article" date="2018" name="Cell">
        <title>The Chara Genome: Secondary Complexity and Implications for Plant Terrestrialization.</title>
        <authorList>
            <person name="Nishiyama T."/>
            <person name="Sakayama H."/>
            <person name="Vries J.D."/>
            <person name="Buschmann H."/>
            <person name="Saint-Marcoux D."/>
            <person name="Ullrich K.K."/>
            <person name="Haas F.B."/>
            <person name="Vanderstraeten L."/>
            <person name="Becker D."/>
            <person name="Lang D."/>
            <person name="Vosolsobe S."/>
            <person name="Rombauts S."/>
            <person name="Wilhelmsson P.K.I."/>
            <person name="Janitza P."/>
            <person name="Kern R."/>
            <person name="Heyl A."/>
            <person name="Rumpler F."/>
            <person name="Villalobos L.I.A.C."/>
            <person name="Clay J.M."/>
            <person name="Skokan R."/>
            <person name="Toyoda A."/>
            <person name="Suzuki Y."/>
            <person name="Kagoshima H."/>
            <person name="Schijlen E."/>
            <person name="Tajeshwar N."/>
            <person name="Catarino B."/>
            <person name="Hetherington A.J."/>
            <person name="Saltykova A."/>
            <person name="Bonnot C."/>
            <person name="Breuninger H."/>
            <person name="Symeonidi A."/>
            <person name="Radhakrishnan G.V."/>
            <person name="Van Nieuwerburgh F."/>
            <person name="Deforce D."/>
            <person name="Chang C."/>
            <person name="Karol K.G."/>
            <person name="Hedrich R."/>
            <person name="Ulvskov P."/>
            <person name="Glockner G."/>
            <person name="Delwiche C.F."/>
            <person name="Petrasek J."/>
            <person name="Van de Peer Y."/>
            <person name="Friml J."/>
            <person name="Beilby M."/>
            <person name="Dolan L."/>
            <person name="Kohara Y."/>
            <person name="Sugano S."/>
            <person name="Fujiyama A."/>
            <person name="Delaux P.-M."/>
            <person name="Quint M."/>
            <person name="TheiBen G."/>
            <person name="Hagemann M."/>
            <person name="Harholt J."/>
            <person name="Dunand C."/>
            <person name="Zachgo S."/>
            <person name="Langdale J."/>
            <person name="Maumus F."/>
            <person name="Straeten D.V.D."/>
            <person name="Gould S.B."/>
            <person name="Rensing S.A."/>
        </authorList>
    </citation>
    <scope>NUCLEOTIDE SEQUENCE [LARGE SCALE GENOMIC DNA]</scope>
    <source>
        <strain evidence="1 2">S276</strain>
    </source>
</reference>
<comment type="caution">
    <text evidence="1">The sequence shown here is derived from an EMBL/GenBank/DDBJ whole genome shotgun (WGS) entry which is preliminary data.</text>
</comment>
<gene>
    <name evidence="1" type="ORF">CBR_g10788</name>
</gene>
<evidence type="ECO:0000313" key="1">
    <source>
        <dbReference type="EMBL" id="GBG71850.1"/>
    </source>
</evidence>
<sequence length="154" mass="16508">MAASVSPCSQCIHVSGTTCDRVSRGARVLTTVSSQSKEASFVPSPGLSSICSPKLAGFSSSSFSPPSVSRQILSRAFASLSTSEFCRRHLHQFPGCIKGAFPPRTPIDIDSPRSDGLTTASWSRSTPVQCSAIERYGQVHDLYRDVQIVLEPSE</sequence>
<dbReference type="EMBL" id="BFEA01000154">
    <property type="protein sequence ID" value="GBG71850.1"/>
    <property type="molecule type" value="Genomic_DNA"/>
</dbReference>
<keyword evidence="2" id="KW-1185">Reference proteome</keyword>
<proteinExistence type="predicted"/>
<protein>
    <submittedName>
        <fullName evidence="1">Uncharacterized protein</fullName>
    </submittedName>
</protein>